<dbReference type="Proteomes" id="UP001218218">
    <property type="component" value="Unassembled WGS sequence"/>
</dbReference>
<evidence type="ECO:0000313" key="2">
    <source>
        <dbReference type="EMBL" id="KAJ7340015.1"/>
    </source>
</evidence>
<evidence type="ECO:0000256" key="1">
    <source>
        <dbReference type="SAM" id="Phobius"/>
    </source>
</evidence>
<evidence type="ECO:0000313" key="3">
    <source>
        <dbReference type="Proteomes" id="UP001218218"/>
    </source>
</evidence>
<feature type="transmembrane region" description="Helical" evidence="1">
    <location>
        <begin position="42"/>
        <end position="63"/>
    </location>
</feature>
<protein>
    <submittedName>
        <fullName evidence="2">Uncharacterized protein</fullName>
    </submittedName>
</protein>
<reference evidence="2" key="1">
    <citation type="submission" date="2023-03" db="EMBL/GenBank/DDBJ databases">
        <title>Massive genome expansion in bonnet fungi (Mycena s.s.) driven by repeated elements and novel gene families across ecological guilds.</title>
        <authorList>
            <consortium name="Lawrence Berkeley National Laboratory"/>
            <person name="Harder C.B."/>
            <person name="Miyauchi S."/>
            <person name="Viragh M."/>
            <person name="Kuo A."/>
            <person name="Thoen E."/>
            <person name="Andreopoulos B."/>
            <person name="Lu D."/>
            <person name="Skrede I."/>
            <person name="Drula E."/>
            <person name="Henrissat B."/>
            <person name="Morin E."/>
            <person name="Kohler A."/>
            <person name="Barry K."/>
            <person name="LaButti K."/>
            <person name="Morin E."/>
            <person name="Salamov A."/>
            <person name="Lipzen A."/>
            <person name="Mereny Z."/>
            <person name="Hegedus B."/>
            <person name="Baldrian P."/>
            <person name="Stursova M."/>
            <person name="Weitz H."/>
            <person name="Taylor A."/>
            <person name="Grigoriev I.V."/>
            <person name="Nagy L.G."/>
            <person name="Martin F."/>
            <person name="Kauserud H."/>
        </authorList>
    </citation>
    <scope>NUCLEOTIDE SEQUENCE</scope>
    <source>
        <strain evidence="2">CBHHK002</strain>
    </source>
</reference>
<proteinExistence type="predicted"/>
<keyword evidence="1" id="KW-1133">Transmembrane helix</keyword>
<gene>
    <name evidence="2" type="ORF">DFH08DRAFT_1082503</name>
</gene>
<dbReference type="AlphaFoldDB" id="A0AAD6ZUI3"/>
<sequence length="108" mass="12063">MSQLISTLSLAYIASGLAKIFVYDVGMIGMHKFIAIFYAMNTLYMLSMLSMLSALSFLLVNGAKSGDDWRRRILHTAQKDTDPVLLLESIIIDAIVDDWNAIYRSLGL</sequence>
<dbReference type="EMBL" id="JARIHO010000027">
    <property type="protein sequence ID" value="KAJ7340015.1"/>
    <property type="molecule type" value="Genomic_DNA"/>
</dbReference>
<comment type="caution">
    <text evidence="2">The sequence shown here is derived from an EMBL/GenBank/DDBJ whole genome shotgun (WGS) entry which is preliminary data.</text>
</comment>
<keyword evidence="1" id="KW-0472">Membrane</keyword>
<accession>A0AAD6ZUI3</accession>
<keyword evidence="3" id="KW-1185">Reference proteome</keyword>
<name>A0AAD6ZUI3_9AGAR</name>
<keyword evidence="1" id="KW-0812">Transmembrane</keyword>
<organism evidence="2 3">
    <name type="scientific">Mycena albidolilacea</name>
    <dbReference type="NCBI Taxonomy" id="1033008"/>
    <lineage>
        <taxon>Eukaryota</taxon>
        <taxon>Fungi</taxon>
        <taxon>Dikarya</taxon>
        <taxon>Basidiomycota</taxon>
        <taxon>Agaricomycotina</taxon>
        <taxon>Agaricomycetes</taxon>
        <taxon>Agaricomycetidae</taxon>
        <taxon>Agaricales</taxon>
        <taxon>Marasmiineae</taxon>
        <taxon>Mycenaceae</taxon>
        <taxon>Mycena</taxon>
    </lineage>
</organism>